<gene>
    <name evidence="1" type="ORF">INT76_06650</name>
</gene>
<protein>
    <submittedName>
        <fullName evidence="1">Tryptophan synthase subunit beta</fullName>
    </submittedName>
</protein>
<dbReference type="InterPro" id="IPR025935">
    <property type="entry name" value="AbiH"/>
</dbReference>
<reference evidence="1 2" key="1">
    <citation type="submission" date="2021-04" db="EMBL/GenBank/DDBJ databases">
        <title>Complete genome sequence of a novel Streptococcus species.</title>
        <authorList>
            <person name="Teng J.L.L."/>
        </authorList>
    </citation>
    <scope>NUCLEOTIDE SEQUENCE [LARGE SCALE GENOMIC DNA]</scope>
    <source>
        <strain evidence="1 2">HKU75</strain>
    </source>
</reference>
<sequence>MYITYIVGNGLDIQYGLKTKYKNFYEFQNEIYQNKKEKNDYSNFIYEALFKDKVNDYENWSDFELSIGKLTRDNEEITKTNDAKEKFINDLSDVIDDLRFYLSDVQKSFEYEQKIIDFGETFNRLISDLPNLNQPLITKLFDENRFEHDIVNLMTLNYTNVLDKLFEKSKDTYKNNYRSSSSSTYNFIVRKPIHCHGSLELNTILGVSNSEQLSDEFSEEQKEFLIKNLSLSGVRENLDIRNEQIIKNSDILIIYGASLGQTDSYLWEKVAKCSLERGVPIIIYHYVENFDAGNPIRVRRLYTTFEDRFVNNCGIDSELEQQLRKNIITVIGKSIFKLVDIE</sequence>
<evidence type="ECO:0000313" key="1">
    <source>
        <dbReference type="EMBL" id="QUE53540.1"/>
    </source>
</evidence>
<keyword evidence="2" id="KW-1185">Reference proteome</keyword>
<dbReference type="RefSeq" id="WP_212569714.1">
    <property type="nucleotide sequence ID" value="NZ_CP073084.1"/>
</dbReference>
<name>A0ABX7YIM2_9STRE</name>
<dbReference type="EMBL" id="CP073084">
    <property type="protein sequence ID" value="QUE53540.1"/>
    <property type="molecule type" value="Genomic_DNA"/>
</dbReference>
<dbReference type="Pfam" id="PF14253">
    <property type="entry name" value="AbiH"/>
    <property type="match status" value="1"/>
</dbReference>
<proteinExistence type="predicted"/>
<evidence type="ECO:0000313" key="2">
    <source>
        <dbReference type="Proteomes" id="UP000677616"/>
    </source>
</evidence>
<organism evidence="1 2">
    <name type="scientific">Streptococcus oriscaviae</name>
    <dbReference type="NCBI Taxonomy" id="2781599"/>
    <lineage>
        <taxon>Bacteria</taxon>
        <taxon>Bacillati</taxon>
        <taxon>Bacillota</taxon>
        <taxon>Bacilli</taxon>
        <taxon>Lactobacillales</taxon>
        <taxon>Streptococcaceae</taxon>
        <taxon>Streptococcus</taxon>
    </lineage>
</organism>
<accession>A0ABX7YIM2</accession>
<dbReference type="Proteomes" id="UP000677616">
    <property type="component" value="Chromosome"/>
</dbReference>